<dbReference type="PANTHER" id="PTHR32060:SF22">
    <property type="entry name" value="CARBOXYL-TERMINAL-PROCESSING PEPTIDASE 3, CHLOROPLASTIC"/>
    <property type="match status" value="1"/>
</dbReference>
<name>A0ABS7N6C8_9BACT</name>
<organism evidence="3 4">
    <name type="scientific">Algoriphagus marincola</name>
    <dbReference type="NCBI Taxonomy" id="264027"/>
    <lineage>
        <taxon>Bacteria</taxon>
        <taxon>Pseudomonadati</taxon>
        <taxon>Bacteroidota</taxon>
        <taxon>Cytophagia</taxon>
        <taxon>Cytophagales</taxon>
        <taxon>Cyclobacteriaceae</taxon>
        <taxon>Algoriphagus</taxon>
    </lineage>
</organism>
<dbReference type="SMART" id="SM00245">
    <property type="entry name" value="TSPc"/>
    <property type="match status" value="1"/>
</dbReference>
<dbReference type="EMBL" id="JAHVHP010000002">
    <property type="protein sequence ID" value="MBY5951868.1"/>
    <property type="molecule type" value="Genomic_DNA"/>
</dbReference>
<gene>
    <name evidence="3" type="ORF">KUV23_12835</name>
</gene>
<dbReference type="RefSeq" id="WP_222584406.1">
    <property type="nucleotide sequence ID" value="NZ_JAHVHP010000002.1"/>
</dbReference>
<accession>A0ABS7N6C8</accession>
<dbReference type="PANTHER" id="PTHR32060">
    <property type="entry name" value="TAIL-SPECIFIC PROTEASE"/>
    <property type="match status" value="1"/>
</dbReference>
<protein>
    <submittedName>
        <fullName evidence="3">Peptidase S41</fullName>
    </submittedName>
</protein>
<reference evidence="3 4" key="1">
    <citation type="submission" date="2021-06" db="EMBL/GenBank/DDBJ databases">
        <title>44 bacteria genomes isolated from Dapeng, Shenzhen.</title>
        <authorList>
            <person name="Zheng W."/>
            <person name="Yu S."/>
            <person name="Huang Y."/>
        </authorList>
    </citation>
    <scope>NUCLEOTIDE SEQUENCE [LARGE SCALE GENOMIC DNA]</scope>
    <source>
        <strain evidence="3 4">DP5N14-6</strain>
    </source>
</reference>
<evidence type="ECO:0000259" key="2">
    <source>
        <dbReference type="SMART" id="SM00245"/>
    </source>
</evidence>
<sequence>MKIFYTFVLIQFFVLSSYAQTAEKYSKSEVLQDLSYLRESLEAVHFDLFRYTSETDFERNYQQVKASITADSLSYLDATKLFQAVVSKVNNGHTEIPFPGQAYGEYAYAGGTIFPLELAFEEGKALVRKNFSDTEEIQIGTELISINGKPIEEILKEIYPQVSAERLYFKLAKIELFSFPRYYWLVFGQQERFEVGIRTESGIKSFNVKAVPVIEGYEMKRSEIFHREKSLTFFDEAAYLKIGSFSGDEADFRGFVDSAFAEIKKRNFDNLIIDLRNNDGGNDSFSDYLVSYFADRPFRWNSSYSLKTSQLLKEDIRSNRDTTNAFWASALNKENGTVYPYEFGEYDPQPKEKRFEGNVYVLVNRQSHSQSAVTAAQIQDYDFATIVGEETGEYPSLMASVFYISLPNTAITLQLSKGYLVRVNGSTKNEGVIPDILIRDHLLDEKDEVLEGLLERLEAQQ</sequence>
<dbReference type="SUPFAM" id="SSF52096">
    <property type="entry name" value="ClpP/crotonase"/>
    <property type="match status" value="1"/>
</dbReference>
<feature type="chain" id="PRO_5045679220" evidence="1">
    <location>
        <begin position="22"/>
        <end position="461"/>
    </location>
</feature>
<feature type="signal peptide" evidence="1">
    <location>
        <begin position="1"/>
        <end position="21"/>
    </location>
</feature>
<dbReference type="Proteomes" id="UP000766609">
    <property type="component" value="Unassembled WGS sequence"/>
</dbReference>
<proteinExistence type="predicted"/>
<dbReference type="Gene3D" id="3.90.226.10">
    <property type="entry name" value="2-enoyl-CoA Hydratase, Chain A, domain 1"/>
    <property type="match status" value="1"/>
</dbReference>
<dbReference type="Pfam" id="PF03572">
    <property type="entry name" value="Peptidase_S41"/>
    <property type="match status" value="1"/>
</dbReference>
<dbReference type="InterPro" id="IPR029045">
    <property type="entry name" value="ClpP/crotonase-like_dom_sf"/>
</dbReference>
<feature type="domain" description="Tail specific protease" evidence="2">
    <location>
        <begin position="212"/>
        <end position="439"/>
    </location>
</feature>
<evidence type="ECO:0000256" key="1">
    <source>
        <dbReference type="SAM" id="SignalP"/>
    </source>
</evidence>
<comment type="caution">
    <text evidence="3">The sequence shown here is derived from an EMBL/GenBank/DDBJ whole genome shotgun (WGS) entry which is preliminary data.</text>
</comment>
<evidence type="ECO:0000313" key="3">
    <source>
        <dbReference type="EMBL" id="MBY5951868.1"/>
    </source>
</evidence>
<keyword evidence="4" id="KW-1185">Reference proteome</keyword>
<evidence type="ECO:0000313" key="4">
    <source>
        <dbReference type="Proteomes" id="UP000766609"/>
    </source>
</evidence>
<keyword evidence="1" id="KW-0732">Signal</keyword>
<dbReference type="InterPro" id="IPR005151">
    <property type="entry name" value="Tail-specific_protease"/>
</dbReference>